<name>A0ABM0K6E9_APLCA</name>
<keyword evidence="1" id="KW-1185">Reference proteome</keyword>
<accession>A0ABM0K6E9</accession>
<evidence type="ECO:0000313" key="1">
    <source>
        <dbReference type="Proteomes" id="UP000694888"/>
    </source>
</evidence>
<sequence>MVRLIQNQKNQAVGVIGRCCCEDIQRQQKDYQPTEMTPPCDSVSIQNRPRIWPSKEQLPRNLRATSIKSFLWVSAAHLRSPYSGLVTITNDPWCLSLQVLDQTRTNAYTPADFFSAYTDFEESQYDLTYDCFGRSKEKMVLTHSESSTTTLSFHR</sequence>
<dbReference type="GeneID" id="101850603"/>
<dbReference type="Proteomes" id="UP000694888">
    <property type="component" value="Unplaced"/>
</dbReference>
<gene>
    <name evidence="2" type="primary">LOC101850603</name>
</gene>
<organism evidence="1 2">
    <name type="scientific">Aplysia californica</name>
    <name type="common">California sea hare</name>
    <dbReference type="NCBI Taxonomy" id="6500"/>
    <lineage>
        <taxon>Eukaryota</taxon>
        <taxon>Metazoa</taxon>
        <taxon>Spiralia</taxon>
        <taxon>Lophotrochozoa</taxon>
        <taxon>Mollusca</taxon>
        <taxon>Gastropoda</taxon>
        <taxon>Heterobranchia</taxon>
        <taxon>Euthyneura</taxon>
        <taxon>Tectipleura</taxon>
        <taxon>Aplysiida</taxon>
        <taxon>Aplysioidea</taxon>
        <taxon>Aplysiidae</taxon>
        <taxon>Aplysia</taxon>
    </lineage>
</organism>
<proteinExistence type="predicted"/>
<dbReference type="RefSeq" id="XP_005109831.1">
    <property type="nucleotide sequence ID" value="XM_005109774.3"/>
</dbReference>
<protein>
    <submittedName>
        <fullName evidence="2">Uncharacterized protein LOC101850603</fullName>
    </submittedName>
</protein>
<reference evidence="2" key="1">
    <citation type="submission" date="2025-08" db="UniProtKB">
        <authorList>
            <consortium name="RefSeq"/>
        </authorList>
    </citation>
    <scope>IDENTIFICATION</scope>
</reference>
<evidence type="ECO:0000313" key="2">
    <source>
        <dbReference type="RefSeq" id="XP_005109831.1"/>
    </source>
</evidence>